<gene>
    <name evidence="2" type="ORF">WJX72_009719</name>
</gene>
<sequence length="232" mass="26072">MFCGRTNINKWKWLGWTGKVKTVMSKATVQLVHPDGSPARDPLVVDLFNRRLALDGGLLKLFKARVLKVHQGSPLAEDREGLSRQEFEPGATVLLEVLEAEETGSSDVATLRKEVQELRSTVDAALPLVKVVALLIDWTEDQASASSVADFKDELVSRYSKKRHCSDGPLIYCMLTHEYLPRNVVIASHLWKRAWWKYMEVVGLEDINDSRNGLLLAKPIEQARRAATGTRH</sequence>
<dbReference type="AlphaFoldDB" id="A0AAW1PFB4"/>
<protein>
    <recommendedName>
        <fullName evidence="1">HNH nuclease domain-containing protein</fullName>
    </recommendedName>
</protein>
<reference evidence="2 3" key="1">
    <citation type="journal article" date="2024" name="Nat. Commun.">
        <title>Phylogenomics reveals the evolutionary origins of lichenization in chlorophyte algae.</title>
        <authorList>
            <person name="Puginier C."/>
            <person name="Libourel C."/>
            <person name="Otte J."/>
            <person name="Skaloud P."/>
            <person name="Haon M."/>
            <person name="Grisel S."/>
            <person name="Petersen M."/>
            <person name="Berrin J.G."/>
            <person name="Delaux P.M."/>
            <person name="Dal Grande F."/>
            <person name="Keller J."/>
        </authorList>
    </citation>
    <scope>NUCLEOTIDE SEQUENCE [LARGE SCALE GENOMIC DNA]</scope>
    <source>
        <strain evidence="2 3">SAG 2043</strain>
    </source>
</reference>
<feature type="domain" description="HNH nuclease" evidence="1">
    <location>
        <begin position="173"/>
        <end position="223"/>
    </location>
</feature>
<evidence type="ECO:0000313" key="3">
    <source>
        <dbReference type="Proteomes" id="UP001489004"/>
    </source>
</evidence>
<comment type="caution">
    <text evidence="2">The sequence shown here is derived from an EMBL/GenBank/DDBJ whole genome shotgun (WGS) entry which is preliminary data.</text>
</comment>
<accession>A0AAW1PFB4</accession>
<keyword evidence="3" id="KW-1185">Reference proteome</keyword>
<name>A0AAW1PFB4_9CHLO</name>
<dbReference type="Pfam" id="PF13391">
    <property type="entry name" value="HNH_2"/>
    <property type="match status" value="1"/>
</dbReference>
<proteinExistence type="predicted"/>
<organism evidence="2 3">
    <name type="scientific">[Myrmecia] bisecta</name>
    <dbReference type="NCBI Taxonomy" id="41462"/>
    <lineage>
        <taxon>Eukaryota</taxon>
        <taxon>Viridiplantae</taxon>
        <taxon>Chlorophyta</taxon>
        <taxon>core chlorophytes</taxon>
        <taxon>Trebouxiophyceae</taxon>
        <taxon>Trebouxiales</taxon>
        <taxon>Trebouxiaceae</taxon>
        <taxon>Myrmecia</taxon>
    </lineage>
</organism>
<dbReference type="EMBL" id="JALJOR010000013">
    <property type="protein sequence ID" value="KAK9806989.1"/>
    <property type="molecule type" value="Genomic_DNA"/>
</dbReference>
<evidence type="ECO:0000259" key="1">
    <source>
        <dbReference type="Pfam" id="PF13391"/>
    </source>
</evidence>
<dbReference type="InterPro" id="IPR003615">
    <property type="entry name" value="HNH_nuc"/>
</dbReference>
<evidence type="ECO:0000313" key="2">
    <source>
        <dbReference type="EMBL" id="KAK9806989.1"/>
    </source>
</evidence>
<dbReference type="Proteomes" id="UP001489004">
    <property type="component" value="Unassembled WGS sequence"/>
</dbReference>